<feature type="transmembrane region" description="Helical" evidence="7">
    <location>
        <begin position="6"/>
        <end position="24"/>
    </location>
</feature>
<dbReference type="PANTHER" id="PTHR36838:SF3">
    <property type="entry name" value="TRANSPORTER AUXIN EFFLUX CARRIER EC FAMILY"/>
    <property type="match status" value="1"/>
</dbReference>
<keyword evidence="3" id="KW-1003">Cell membrane</keyword>
<keyword evidence="5 7" id="KW-1133">Transmembrane helix</keyword>
<evidence type="ECO:0000256" key="6">
    <source>
        <dbReference type="ARBA" id="ARBA00023136"/>
    </source>
</evidence>
<dbReference type="GO" id="GO:0055085">
    <property type="term" value="P:transmembrane transport"/>
    <property type="evidence" value="ECO:0007669"/>
    <property type="project" value="InterPro"/>
</dbReference>
<feature type="transmembrane region" description="Helical" evidence="7">
    <location>
        <begin position="33"/>
        <end position="51"/>
    </location>
</feature>
<feature type="transmembrane region" description="Helical" evidence="7">
    <location>
        <begin position="93"/>
        <end position="117"/>
    </location>
</feature>
<evidence type="ECO:0000313" key="9">
    <source>
        <dbReference type="Proteomes" id="UP000290191"/>
    </source>
</evidence>
<dbReference type="GO" id="GO:0016020">
    <property type="term" value="C:membrane"/>
    <property type="evidence" value="ECO:0007669"/>
    <property type="project" value="UniProtKB-SubCell"/>
</dbReference>
<gene>
    <name evidence="8" type="ORF">CRV06_03505</name>
</gene>
<keyword evidence="4 7" id="KW-0812">Transmembrane</keyword>
<evidence type="ECO:0000256" key="5">
    <source>
        <dbReference type="ARBA" id="ARBA00022989"/>
    </source>
</evidence>
<organism evidence="8 9">
    <name type="scientific">Halarcobacter anaerophilus</name>
    <dbReference type="NCBI Taxonomy" id="877500"/>
    <lineage>
        <taxon>Bacteria</taxon>
        <taxon>Pseudomonadati</taxon>
        <taxon>Campylobacterota</taxon>
        <taxon>Epsilonproteobacteria</taxon>
        <taxon>Campylobacterales</taxon>
        <taxon>Arcobacteraceae</taxon>
        <taxon>Halarcobacter</taxon>
    </lineage>
</organism>
<protein>
    <submittedName>
        <fullName evidence="8">Permease</fullName>
    </submittedName>
</protein>
<keyword evidence="9" id="KW-1185">Reference proteome</keyword>
<feature type="transmembrane region" description="Helical" evidence="7">
    <location>
        <begin position="218"/>
        <end position="239"/>
    </location>
</feature>
<comment type="caution">
    <text evidence="8">The sequence shown here is derived from an EMBL/GenBank/DDBJ whole genome shotgun (WGS) entry which is preliminary data.</text>
</comment>
<evidence type="ECO:0000256" key="2">
    <source>
        <dbReference type="ARBA" id="ARBA00022448"/>
    </source>
</evidence>
<evidence type="ECO:0000256" key="1">
    <source>
        <dbReference type="ARBA" id="ARBA00004141"/>
    </source>
</evidence>
<dbReference type="InterPro" id="IPR004776">
    <property type="entry name" value="Mem_transp_PIN-like"/>
</dbReference>
<dbReference type="Pfam" id="PF03547">
    <property type="entry name" value="Mem_trans"/>
    <property type="match status" value="1"/>
</dbReference>
<dbReference type="STRING" id="877500.GCA_000935065_02965"/>
<feature type="transmembrane region" description="Helical" evidence="7">
    <location>
        <begin position="123"/>
        <end position="145"/>
    </location>
</feature>
<dbReference type="PANTHER" id="PTHR36838">
    <property type="entry name" value="AUXIN EFFLUX CARRIER FAMILY PROTEIN"/>
    <property type="match status" value="1"/>
</dbReference>
<feature type="transmembrane region" description="Helical" evidence="7">
    <location>
        <begin position="63"/>
        <end position="81"/>
    </location>
</feature>
<evidence type="ECO:0000313" key="8">
    <source>
        <dbReference type="EMBL" id="RXJ64019.1"/>
    </source>
</evidence>
<dbReference type="OrthoDB" id="3238001at2"/>
<evidence type="ECO:0000256" key="3">
    <source>
        <dbReference type="ARBA" id="ARBA00022475"/>
    </source>
</evidence>
<keyword evidence="2" id="KW-0813">Transport</keyword>
<evidence type="ECO:0000256" key="4">
    <source>
        <dbReference type="ARBA" id="ARBA00022692"/>
    </source>
</evidence>
<accession>A0A4Q0Y5I6</accession>
<dbReference type="EMBL" id="PDKO01000002">
    <property type="protein sequence ID" value="RXJ64019.1"/>
    <property type="molecule type" value="Genomic_DNA"/>
</dbReference>
<keyword evidence="6 7" id="KW-0472">Membrane</keyword>
<dbReference type="Proteomes" id="UP000290191">
    <property type="component" value="Unassembled WGS sequence"/>
</dbReference>
<name>A0A4Q0Y5I6_9BACT</name>
<feature type="transmembrane region" description="Helical" evidence="7">
    <location>
        <begin position="278"/>
        <end position="303"/>
    </location>
</feature>
<comment type="subcellular location">
    <subcellularLocation>
        <location evidence="1">Membrane</location>
        <topology evidence="1">Multi-pass membrane protein</topology>
    </subcellularLocation>
</comment>
<feature type="transmembrane region" description="Helical" evidence="7">
    <location>
        <begin position="157"/>
        <end position="177"/>
    </location>
</feature>
<evidence type="ECO:0000256" key="7">
    <source>
        <dbReference type="SAM" id="Phobius"/>
    </source>
</evidence>
<proteinExistence type="predicted"/>
<reference evidence="8 9" key="1">
    <citation type="submission" date="2017-10" db="EMBL/GenBank/DDBJ databases">
        <title>Genomics of the genus Arcobacter.</title>
        <authorList>
            <person name="Perez-Cataluna A."/>
            <person name="Figueras M.J."/>
        </authorList>
    </citation>
    <scope>NUCLEOTIDE SEQUENCE [LARGE SCALE GENOMIC DNA]</scope>
    <source>
        <strain evidence="8 9">DSM 24636</strain>
    </source>
</reference>
<feature type="transmembrane region" description="Helical" evidence="7">
    <location>
        <begin position="189"/>
        <end position="206"/>
    </location>
</feature>
<feature type="transmembrane region" description="Helical" evidence="7">
    <location>
        <begin position="245"/>
        <end position="266"/>
    </location>
</feature>
<sequence length="305" mass="34481">MEALISVATIYLFIIIGFIYKRAFKNQVNERSFVLLNLYFLQPILIFWGLTRAKIDASFITTPFVYFTAVFITLIFSLLYAKKIFRHDFQDKSVFLAASLVGNTGNLGIPLGIALFGEASVPYTSILNIANTFFIYIFSVYFFAGDKFKFFDALKEVIKIPAIHASFIALAFNYYGFELSSDFDKLFTMGAYSAIVMQLLVFGIFISQVKIKSANWKLTFNTVLFKHIVLPLVGIFVILNFDIDPFIGAIIFLELIVPLAVNNVNLSSLYNCKPVDTTFAILISSATFVLLIYFYILIIHNLLGV</sequence>
<dbReference type="AlphaFoldDB" id="A0A4Q0Y5I6"/>